<dbReference type="PANTHER" id="PTHR43531">
    <property type="entry name" value="PROTEIN ICFG"/>
    <property type="match status" value="1"/>
</dbReference>
<feature type="region of interest" description="Disordered" evidence="3">
    <location>
        <begin position="450"/>
        <end position="489"/>
    </location>
</feature>
<evidence type="ECO:0000259" key="5">
    <source>
        <dbReference type="PROSITE" id="PS50885"/>
    </source>
</evidence>
<evidence type="ECO:0000313" key="6">
    <source>
        <dbReference type="EMBL" id="SIT21115.1"/>
    </source>
</evidence>
<dbReference type="SUPFAM" id="SSF58104">
    <property type="entry name" value="Methyl-accepting chemotaxis protein (MCP) signaling domain"/>
    <property type="match status" value="1"/>
</dbReference>
<accession>A0A1N7QE35</accession>
<organism evidence="6 7">
    <name type="scientific">Insolitispirillum peregrinum</name>
    <dbReference type="NCBI Taxonomy" id="80876"/>
    <lineage>
        <taxon>Bacteria</taxon>
        <taxon>Pseudomonadati</taxon>
        <taxon>Pseudomonadota</taxon>
        <taxon>Alphaproteobacteria</taxon>
        <taxon>Rhodospirillales</taxon>
        <taxon>Novispirillaceae</taxon>
        <taxon>Insolitispirillum</taxon>
    </lineage>
</organism>
<dbReference type="PANTHER" id="PTHR43531:SF11">
    <property type="entry name" value="METHYL-ACCEPTING CHEMOTAXIS PROTEIN 3"/>
    <property type="match status" value="1"/>
</dbReference>
<dbReference type="GO" id="GO:0006935">
    <property type="term" value="P:chemotaxis"/>
    <property type="evidence" value="ECO:0007669"/>
    <property type="project" value="UniProtKB-KW"/>
</dbReference>
<dbReference type="EMBL" id="FTOA01000021">
    <property type="protein sequence ID" value="SIT21115.1"/>
    <property type="molecule type" value="Genomic_DNA"/>
</dbReference>
<reference evidence="6 7" key="1">
    <citation type="submission" date="2017-01" db="EMBL/GenBank/DDBJ databases">
        <authorList>
            <person name="Mah S.A."/>
            <person name="Swanson W.J."/>
            <person name="Moy G.W."/>
            <person name="Vacquier V.D."/>
        </authorList>
    </citation>
    <scope>NUCLEOTIDE SEQUENCE [LARGE SCALE GENOMIC DNA]</scope>
    <source>
        <strain evidence="6 7">DSM 11589</strain>
    </source>
</reference>
<evidence type="ECO:0000256" key="1">
    <source>
        <dbReference type="ARBA" id="ARBA00022500"/>
    </source>
</evidence>
<feature type="domain" description="HAMP" evidence="5">
    <location>
        <begin position="335"/>
        <end position="387"/>
    </location>
</feature>
<dbReference type="InterPro" id="IPR003660">
    <property type="entry name" value="HAMP_dom"/>
</dbReference>
<dbReference type="Proteomes" id="UP000185678">
    <property type="component" value="Unassembled WGS sequence"/>
</dbReference>
<keyword evidence="7" id="KW-1185">Reference proteome</keyword>
<evidence type="ECO:0000256" key="2">
    <source>
        <dbReference type="ARBA" id="ARBA00029447"/>
    </source>
</evidence>
<dbReference type="GO" id="GO:0007165">
    <property type="term" value="P:signal transduction"/>
    <property type="evidence" value="ECO:0007669"/>
    <property type="project" value="InterPro"/>
</dbReference>
<feature type="non-terminal residue" evidence="6">
    <location>
        <position position="489"/>
    </location>
</feature>
<keyword evidence="1" id="KW-0145">Chemotaxis</keyword>
<keyword evidence="4" id="KW-1133">Transmembrane helix</keyword>
<dbReference type="STRING" id="80876.SAMN05421779_1211"/>
<dbReference type="RefSeq" id="WP_245821555.1">
    <property type="nucleotide sequence ID" value="NZ_FTOA01000021.1"/>
</dbReference>
<comment type="similarity">
    <text evidence="2">Belongs to the methyl-accepting chemotaxis (MCP) protein family.</text>
</comment>
<evidence type="ECO:0000256" key="4">
    <source>
        <dbReference type="SAM" id="Phobius"/>
    </source>
</evidence>
<dbReference type="Gene3D" id="1.10.287.950">
    <property type="entry name" value="Methyl-accepting chemotaxis protein"/>
    <property type="match status" value="1"/>
</dbReference>
<gene>
    <name evidence="6" type="ORF">SAMN05421779_1211</name>
</gene>
<dbReference type="Gene3D" id="6.10.340.10">
    <property type="match status" value="1"/>
</dbReference>
<dbReference type="GO" id="GO:0004888">
    <property type="term" value="F:transmembrane signaling receptor activity"/>
    <property type="evidence" value="ECO:0007669"/>
    <property type="project" value="TreeGrafter"/>
</dbReference>
<evidence type="ECO:0000313" key="7">
    <source>
        <dbReference type="Proteomes" id="UP000185678"/>
    </source>
</evidence>
<dbReference type="PROSITE" id="PS50885">
    <property type="entry name" value="HAMP"/>
    <property type="match status" value="1"/>
</dbReference>
<dbReference type="AlphaFoldDB" id="A0A1N7QE35"/>
<dbReference type="CDD" id="cd06225">
    <property type="entry name" value="HAMP"/>
    <property type="match status" value="1"/>
</dbReference>
<dbReference type="GO" id="GO:0005886">
    <property type="term" value="C:plasma membrane"/>
    <property type="evidence" value="ECO:0007669"/>
    <property type="project" value="TreeGrafter"/>
</dbReference>
<dbReference type="Pfam" id="PF00672">
    <property type="entry name" value="HAMP"/>
    <property type="match status" value="1"/>
</dbReference>
<feature type="compositionally biased region" description="Low complexity" evidence="3">
    <location>
        <begin position="453"/>
        <end position="473"/>
    </location>
</feature>
<name>A0A1N7QE35_9PROT</name>
<dbReference type="SMART" id="SM00304">
    <property type="entry name" value="HAMP"/>
    <property type="match status" value="2"/>
</dbReference>
<keyword evidence="4" id="KW-0812">Transmembrane</keyword>
<sequence>MRFTIKAKLALSFTLILALSAIGMLFELNSMSDMNERMDRVINSSAAKAFALQETRSDLLNLTSQMRAVLIANRIDQKEDAFKRYQASLTALQSRMDKVESLLITEEGRRMMADFRKVVTAQLDVNKEALQFAMDDSLLAGRTMMDGLEEKFLPDMRATLQSSTESIEREGNADAIVAIMTLNNLFNQQATINRRVILAMTTEQMNDLNKQAQMLDRKVTDHLASIPWQKIGNGVAMRAALERYFTDYNLKMAALRERIMTNTTGKADDLQSGKGLELSRQSEAALDDMVKLNTKLMHDDARQVAESYQDARTLTIILLVTVLVVSSAIALFIALSISRGLAKASSLANAVALGDLEQSVTVSTNDEIADLVAAMTTMTTNLKDVAGKANEISNGNLTINVQRLSDRDQLGIALETMIERLRTVVAEALNAAQQVAAGSQQLSATAEQMAQGSTEQAAAAEEASSSMEEMVSTIRQSADNASETERIAG</sequence>
<dbReference type="InterPro" id="IPR051310">
    <property type="entry name" value="MCP_chemotaxis"/>
</dbReference>
<dbReference type="InterPro" id="IPR024478">
    <property type="entry name" value="HlyB_4HB_MCP"/>
</dbReference>
<dbReference type="Pfam" id="PF12729">
    <property type="entry name" value="4HB_MCP_1"/>
    <property type="match status" value="1"/>
</dbReference>
<proteinExistence type="inferred from homology"/>
<protein>
    <submittedName>
        <fullName evidence="6">Methyl-accepting chemotaxis protein</fullName>
    </submittedName>
</protein>
<keyword evidence="4" id="KW-0472">Membrane</keyword>
<evidence type="ECO:0000256" key="3">
    <source>
        <dbReference type="SAM" id="MobiDB-lite"/>
    </source>
</evidence>
<feature type="transmembrane region" description="Helical" evidence="4">
    <location>
        <begin position="316"/>
        <end position="337"/>
    </location>
</feature>